<dbReference type="Proteomes" id="UP000271098">
    <property type="component" value="Unassembled WGS sequence"/>
</dbReference>
<dbReference type="AlphaFoldDB" id="A0A183ERY7"/>
<evidence type="ECO:0000313" key="3">
    <source>
        <dbReference type="WBParaSite" id="GPUH_0002375801-mRNA-1"/>
    </source>
</evidence>
<evidence type="ECO:0000313" key="2">
    <source>
        <dbReference type="Proteomes" id="UP000271098"/>
    </source>
</evidence>
<dbReference type="WBParaSite" id="GPUH_0002375801-mRNA-1">
    <property type="protein sequence ID" value="GPUH_0002375801-mRNA-1"/>
    <property type="gene ID" value="GPUH_0002375801"/>
</dbReference>
<accession>A0A183ERY7</accession>
<reference evidence="3" key="1">
    <citation type="submission" date="2016-06" db="UniProtKB">
        <authorList>
            <consortium name="WormBaseParasite"/>
        </authorList>
    </citation>
    <scope>IDENTIFICATION</scope>
</reference>
<reference evidence="1 2" key="2">
    <citation type="submission" date="2018-11" db="EMBL/GenBank/DDBJ databases">
        <authorList>
            <consortium name="Pathogen Informatics"/>
        </authorList>
    </citation>
    <scope>NUCLEOTIDE SEQUENCE [LARGE SCALE GENOMIC DNA]</scope>
</reference>
<gene>
    <name evidence="1" type="ORF">GPUH_LOCUS23727</name>
</gene>
<proteinExistence type="predicted"/>
<evidence type="ECO:0000313" key="1">
    <source>
        <dbReference type="EMBL" id="VDN41877.1"/>
    </source>
</evidence>
<organism evidence="3">
    <name type="scientific">Gongylonema pulchrum</name>
    <dbReference type="NCBI Taxonomy" id="637853"/>
    <lineage>
        <taxon>Eukaryota</taxon>
        <taxon>Metazoa</taxon>
        <taxon>Ecdysozoa</taxon>
        <taxon>Nematoda</taxon>
        <taxon>Chromadorea</taxon>
        <taxon>Rhabditida</taxon>
        <taxon>Spirurina</taxon>
        <taxon>Spiruromorpha</taxon>
        <taxon>Spiruroidea</taxon>
        <taxon>Gongylonematidae</taxon>
        <taxon>Gongylonema</taxon>
    </lineage>
</organism>
<keyword evidence="2" id="KW-1185">Reference proteome</keyword>
<name>A0A183ERY7_9BILA</name>
<dbReference type="EMBL" id="UYRT01098753">
    <property type="protein sequence ID" value="VDN41877.1"/>
    <property type="molecule type" value="Genomic_DNA"/>
</dbReference>
<sequence>MTQQPPPTTTWSRRSVSIVPSTPFATTVLNAENFFKYDYSSPHGAIMSCRKGSYNPMQATSQVAQTTQLFL</sequence>
<protein>
    <submittedName>
        <fullName evidence="1 3">Uncharacterized protein</fullName>
    </submittedName>
</protein>